<reference evidence="2 3" key="1">
    <citation type="submission" date="2016-10" db="EMBL/GenBank/DDBJ databases">
        <authorList>
            <person name="de Groot N.N."/>
        </authorList>
    </citation>
    <scope>NUCLEOTIDE SEQUENCE [LARGE SCALE GENOMIC DNA]</scope>
    <source>
        <strain evidence="2 3">CGMCC 1.9156</strain>
    </source>
</reference>
<dbReference type="EMBL" id="FONW01000002">
    <property type="protein sequence ID" value="SFE97271.1"/>
    <property type="molecule type" value="Genomic_DNA"/>
</dbReference>
<evidence type="ECO:0000313" key="2">
    <source>
        <dbReference type="EMBL" id="SFE97271.1"/>
    </source>
</evidence>
<protein>
    <submittedName>
        <fullName evidence="2">Acetyltransferase (GNAT) domain-containing protein</fullName>
    </submittedName>
</protein>
<dbReference type="GO" id="GO:0016747">
    <property type="term" value="F:acyltransferase activity, transferring groups other than amino-acyl groups"/>
    <property type="evidence" value="ECO:0007669"/>
    <property type="project" value="InterPro"/>
</dbReference>
<sequence>MKRIRLTTTQNPYFDSAWSLYQQAFPEAERRLLETQAMVINHERFHCDVIILDSKVVSILFWWNFDQLRFVEHLATSPAQRGKGLGAQILNQFLAESDIPVILEVEKPEEELQQRRINFYQRLHFQLNTHFHQQPPYQPGGEPLELLLMSYPSSLTEKAVRFFHKECQPIIHFNVLMD</sequence>
<dbReference type="Gene3D" id="3.40.630.30">
    <property type="match status" value="1"/>
</dbReference>
<gene>
    <name evidence="2" type="ORF">SAMN05216283_102258</name>
</gene>
<name>A0A1I2EYA7_9BACT</name>
<keyword evidence="3" id="KW-1185">Reference proteome</keyword>
<dbReference type="PROSITE" id="PS51186">
    <property type="entry name" value="GNAT"/>
    <property type="match status" value="1"/>
</dbReference>
<evidence type="ECO:0000313" key="3">
    <source>
        <dbReference type="Proteomes" id="UP000198964"/>
    </source>
</evidence>
<dbReference type="InterPro" id="IPR016181">
    <property type="entry name" value="Acyl_CoA_acyltransferase"/>
</dbReference>
<dbReference type="Pfam" id="PF13508">
    <property type="entry name" value="Acetyltransf_7"/>
    <property type="match status" value="1"/>
</dbReference>
<dbReference type="SUPFAM" id="SSF55729">
    <property type="entry name" value="Acyl-CoA N-acyltransferases (Nat)"/>
    <property type="match status" value="1"/>
</dbReference>
<feature type="domain" description="N-acetyltransferase" evidence="1">
    <location>
        <begin position="2"/>
        <end position="154"/>
    </location>
</feature>
<keyword evidence="2" id="KW-0808">Transferase</keyword>
<evidence type="ECO:0000259" key="1">
    <source>
        <dbReference type="PROSITE" id="PS51186"/>
    </source>
</evidence>
<accession>A0A1I2EYA7</accession>
<dbReference type="RefSeq" id="WP_093918933.1">
    <property type="nucleotide sequence ID" value="NZ_FONW01000002.1"/>
</dbReference>
<dbReference type="InterPro" id="IPR000182">
    <property type="entry name" value="GNAT_dom"/>
</dbReference>
<dbReference type="CDD" id="cd04301">
    <property type="entry name" value="NAT_SF"/>
    <property type="match status" value="1"/>
</dbReference>
<dbReference type="Proteomes" id="UP000198964">
    <property type="component" value="Unassembled WGS sequence"/>
</dbReference>
<dbReference type="AlphaFoldDB" id="A0A1I2EYA7"/>
<proteinExistence type="predicted"/>
<organism evidence="2 3">
    <name type="scientific">Sunxiuqinia elliptica</name>
    <dbReference type="NCBI Taxonomy" id="655355"/>
    <lineage>
        <taxon>Bacteria</taxon>
        <taxon>Pseudomonadati</taxon>
        <taxon>Bacteroidota</taxon>
        <taxon>Bacteroidia</taxon>
        <taxon>Marinilabiliales</taxon>
        <taxon>Prolixibacteraceae</taxon>
        <taxon>Sunxiuqinia</taxon>
    </lineage>
</organism>